<name>A0ABU8KP30_9HYPH</name>
<evidence type="ECO:0000313" key="1">
    <source>
        <dbReference type="EMBL" id="MEI9406886.1"/>
    </source>
</evidence>
<dbReference type="Proteomes" id="UP001366503">
    <property type="component" value="Unassembled WGS sequence"/>
</dbReference>
<keyword evidence="2" id="KW-1185">Reference proteome</keyword>
<reference evidence="1 2" key="1">
    <citation type="submission" date="2022-12" db="EMBL/GenBank/DDBJ databases">
        <authorList>
            <person name="Muema E."/>
        </authorList>
    </citation>
    <scope>NUCLEOTIDE SEQUENCE [LARGE SCALE GENOMIC DNA]</scope>
    <source>
        <strain evidence="2">1330</strain>
    </source>
</reference>
<dbReference type="RefSeq" id="WP_337097498.1">
    <property type="nucleotide sequence ID" value="NZ_JAPYKO010000051.1"/>
</dbReference>
<dbReference type="EMBL" id="JAPYKO010000051">
    <property type="protein sequence ID" value="MEI9406886.1"/>
    <property type="molecule type" value="Genomic_DNA"/>
</dbReference>
<protein>
    <submittedName>
        <fullName evidence="1">Uncharacterized protein</fullName>
    </submittedName>
</protein>
<sequence>MDFSSIESVLGLASTALGATGKAVSTVEAVKKLLASEKKPQSSEAQTLLNTLATELTAANMMNVQLSEAIKALSRELKRQDDFENEKARYELFQTAQHDVVFKLKDDRANGQPSHFICPVCLNADRLISFISGEGDFKVCQKSRDHTFRFKSTTYTRAGRAATDWTV</sequence>
<organism evidence="1 2">
    <name type="scientific">Mesorhizobium argentiipisi</name>
    <dbReference type="NCBI Taxonomy" id="3015175"/>
    <lineage>
        <taxon>Bacteria</taxon>
        <taxon>Pseudomonadati</taxon>
        <taxon>Pseudomonadota</taxon>
        <taxon>Alphaproteobacteria</taxon>
        <taxon>Hyphomicrobiales</taxon>
        <taxon>Phyllobacteriaceae</taxon>
        <taxon>Mesorhizobium</taxon>
    </lineage>
</organism>
<evidence type="ECO:0000313" key="2">
    <source>
        <dbReference type="Proteomes" id="UP001366503"/>
    </source>
</evidence>
<gene>
    <name evidence="1" type="ORF">O7A05_32750</name>
</gene>
<proteinExistence type="predicted"/>
<accession>A0ABU8KP30</accession>
<comment type="caution">
    <text evidence="1">The sequence shown here is derived from an EMBL/GenBank/DDBJ whole genome shotgun (WGS) entry which is preliminary data.</text>
</comment>